<protein>
    <submittedName>
        <fullName evidence="1">UDP-glycosyltransferase</fullName>
    </submittedName>
</protein>
<gene>
    <name evidence="1" type="ORF">ACFFVK_05445</name>
</gene>
<evidence type="ECO:0000313" key="2">
    <source>
        <dbReference type="Proteomes" id="UP001589562"/>
    </source>
</evidence>
<accession>A0ABV5H822</accession>
<dbReference type="RefSeq" id="WP_278011098.1">
    <property type="nucleotide sequence ID" value="NZ_CP121112.1"/>
</dbReference>
<dbReference type="Proteomes" id="UP001589562">
    <property type="component" value="Unassembled WGS sequence"/>
</dbReference>
<proteinExistence type="predicted"/>
<comment type="caution">
    <text evidence="1">The sequence shown here is derived from an EMBL/GenBank/DDBJ whole genome shotgun (WGS) entry which is preliminary data.</text>
</comment>
<evidence type="ECO:0000313" key="1">
    <source>
        <dbReference type="EMBL" id="MFB9108018.1"/>
    </source>
</evidence>
<sequence length="471" mass="54995">MPNKKIFILLPDGIGLRNFAFSNFYKIGLEKNFDIRYWNNTPFDLTSLDFDEIKIHGAKSNLLTDSYKNARKHIELNLSIKAQKDTVYDTYRFPFTYNKIRPALKNLAAKFLIATHSSYRGLEKIRKKIKNLESSTPYYNTCIEILQKEKPDFVFCTNQRPVLAIAPLLAAKKLGIPTATFIFSWDNVPKATMVVETDFYFVWSEHMKKELLQYYPYIKESQVFITGTPQFEFHFDKLKLISKEEFFKEHQLDLDKKYICYSGDDITTCPDDPQYLNDVAKAVRKLNSQGNSLGIIFRRCPVDFSDRYDFILEKNKDIITPIAPLWQKIGEGWNTVLPTRGDNLLQVNTICHTEMVINLGSSMVFDYACFKKPCAFVNYDVSNKIDKKWSVSKIYNYIHFRSMTDKKAVIWLNSKDEIADKIKLSLEQKNEIVNNAQNWFKIINQDPPEDASIRIWENIEAILSKKHNEKN</sequence>
<name>A0ABV5H822_9FLAO</name>
<keyword evidence="2" id="KW-1185">Reference proteome</keyword>
<reference evidence="1 2" key="1">
    <citation type="submission" date="2024-09" db="EMBL/GenBank/DDBJ databases">
        <authorList>
            <person name="Sun Q."/>
            <person name="Mori K."/>
        </authorList>
    </citation>
    <scope>NUCLEOTIDE SEQUENCE [LARGE SCALE GENOMIC DNA]</scope>
    <source>
        <strain evidence="1 2">CECT 8365</strain>
    </source>
</reference>
<dbReference type="EMBL" id="JBHMFE010000009">
    <property type="protein sequence ID" value="MFB9108018.1"/>
    <property type="molecule type" value="Genomic_DNA"/>
</dbReference>
<organism evidence="1 2">
    <name type="scientific">Flavobacterium gyeonganense</name>
    <dbReference type="NCBI Taxonomy" id="1310418"/>
    <lineage>
        <taxon>Bacteria</taxon>
        <taxon>Pseudomonadati</taxon>
        <taxon>Bacteroidota</taxon>
        <taxon>Flavobacteriia</taxon>
        <taxon>Flavobacteriales</taxon>
        <taxon>Flavobacteriaceae</taxon>
        <taxon>Flavobacterium</taxon>
    </lineage>
</organism>
<dbReference type="SUPFAM" id="SSF53756">
    <property type="entry name" value="UDP-Glycosyltransferase/glycogen phosphorylase"/>
    <property type="match status" value="1"/>
</dbReference>